<dbReference type="EMBL" id="LAZR01003119">
    <property type="protein sequence ID" value="KKN21779.1"/>
    <property type="molecule type" value="Genomic_DNA"/>
</dbReference>
<dbReference type="PANTHER" id="PTHR33121">
    <property type="entry name" value="CYCLIC DI-GMP PHOSPHODIESTERASE PDEF"/>
    <property type="match status" value="1"/>
</dbReference>
<proteinExistence type="predicted"/>
<protein>
    <recommendedName>
        <fullName evidence="1">EAL domain-containing protein</fullName>
    </recommendedName>
</protein>
<dbReference type="SMART" id="SM00052">
    <property type="entry name" value="EAL"/>
    <property type="match status" value="1"/>
</dbReference>
<dbReference type="InterPro" id="IPR050706">
    <property type="entry name" value="Cyclic-di-GMP_PDE-like"/>
</dbReference>
<dbReference type="CDD" id="cd01948">
    <property type="entry name" value="EAL"/>
    <property type="match status" value="1"/>
</dbReference>
<gene>
    <name evidence="2" type="ORF">LCGC14_0921820</name>
</gene>
<feature type="domain" description="EAL" evidence="1">
    <location>
        <begin position="22"/>
        <end position="274"/>
    </location>
</feature>
<organism evidence="2">
    <name type="scientific">marine sediment metagenome</name>
    <dbReference type="NCBI Taxonomy" id="412755"/>
    <lineage>
        <taxon>unclassified sequences</taxon>
        <taxon>metagenomes</taxon>
        <taxon>ecological metagenomes</taxon>
    </lineage>
</organism>
<dbReference type="AlphaFoldDB" id="A0A0F9NVE2"/>
<accession>A0A0F9NVE2</accession>
<name>A0A0F9NVE2_9ZZZZ</name>
<comment type="caution">
    <text evidence="2">The sequence shown here is derived from an EMBL/GenBank/DDBJ whole genome shotgun (WGS) entry which is preliminary data.</text>
</comment>
<sequence length="274" mass="30843">GNSIARYQAAKTHDDDTNNDEALFWQDNIRDALTNNRFMLNYQPIVSLHGKEQELYDVLIRMKGDDGQTIMAEDFMSHADNDTLMLGIDEWVIAEALASLVEHRKLHPKTRFFIKLSKPMLAKLDFVDWLVALLQGHQLEGSALVFEISETAALENLEHAQAVIIKLREIGCEFGLEHFGSGLDFSYSLSVLDVDYLKINGSFVENMAQDSENQAAVKAIIEMSNQAGKQCIAEFVSDANSLALLWRLGVDYAMGFYIHKPSDTPDYNFADDDL</sequence>
<dbReference type="Pfam" id="PF00563">
    <property type="entry name" value="EAL"/>
    <property type="match status" value="1"/>
</dbReference>
<evidence type="ECO:0000313" key="2">
    <source>
        <dbReference type="EMBL" id="KKN21779.1"/>
    </source>
</evidence>
<dbReference type="InterPro" id="IPR035919">
    <property type="entry name" value="EAL_sf"/>
</dbReference>
<evidence type="ECO:0000259" key="1">
    <source>
        <dbReference type="PROSITE" id="PS50883"/>
    </source>
</evidence>
<feature type="non-terminal residue" evidence="2">
    <location>
        <position position="1"/>
    </location>
</feature>
<dbReference type="InterPro" id="IPR001633">
    <property type="entry name" value="EAL_dom"/>
</dbReference>
<dbReference type="PROSITE" id="PS50883">
    <property type="entry name" value="EAL"/>
    <property type="match status" value="1"/>
</dbReference>
<dbReference type="SUPFAM" id="SSF141868">
    <property type="entry name" value="EAL domain-like"/>
    <property type="match status" value="1"/>
</dbReference>
<dbReference type="PANTHER" id="PTHR33121:SF23">
    <property type="entry name" value="CYCLIC DI-GMP PHOSPHODIESTERASE PDEB"/>
    <property type="match status" value="1"/>
</dbReference>
<dbReference type="Gene3D" id="3.20.20.450">
    <property type="entry name" value="EAL domain"/>
    <property type="match status" value="1"/>
</dbReference>
<dbReference type="GO" id="GO:0071111">
    <property type="term" value="F:cyclic-guanylate-specific phosphodiesterase activity"/>
    <property type="evidence" value="ECO:0007669"/>
    <property type="project" value="InterPro"/>
</dbReference>
<reference evidence="2" key="1">
    <citation type="journal article" date="2015" name="Nature">
        <title>Complex archaea that bridge the gap between prokaryotes and eukaryotes.</title>
        <authorList>
            <person name="Spang A."/>
            <person name="Saw J.H."/>
            <person name="Jorgensen S.L."/>
            <person name="Zaremba-Niedzwiedzka K."/>
            <person name="Martijn J."/>
            <person name="Lind A.E."/>
            <person name="van Eijk R."/>
            <person name="Schleper C."/>
            <person name="Guy L."/>
            <person name="Ettema T.J."/>
        </authorList>
    </citation>
    <scope>NUCLEOTIDE SEQUENCE</scope>
</reference>